<reference evidence="2" key="1">
    <citation type="submission" date="2023-03" db="EMBL/GenBank/DDBJ databases">
        <title>Massive genome expansion in bonnet fungi (Mycena s.s.) driven by repeated elements and novel gene families across ecological guilds.</title>
        <authorList>
            <consortium name="Lawrence Berkeley National Laboratory"/>
            <person name="Harder C.B."/>
            <person name="Miyauchi S."/>
            <person name="Viragh M."/>
            <person name="Kuo A."/>
            <person name="Thoen E."/>
            <person name="Andreopoulos B."/>
            <person name="Lu D."/>
            <person name="Skrede I."/>
            <person name="Drula E."/>
            <person name="Henrissat B."/>
            <person name="Morin E."/>
            <person name="Kohler A."/>
            <person name="Barry K."/>
            <person name="LaButti K."/>
            <person name="Morin E."/>
            <person name="Salamov A."/>
            <person name="Lipzen A."/>
            <person name="Mereny Z."/>
            <person name="Hegedus B."/>
            <person name="Baldrian P."/>
            <person name="Stursova M."/>
            <person name="Weitz H."/>
            <person name="Taylor A."/>
            <person name="Grigoriev I.V."/>
            <person name="Nagy L.G."/>
            <person name="Martin F."/>
            <person name="Kauserud H."/>
        </authorList>
    </citation>
    <scope>NUCLEOTIDE SEQUENCE</scope>
    <source>
        <strain evidence="2">CBHHK182m</strain>
    </source>
</reference>
<feature type="region of interest" description="Disordered" evidence="1">
    <location>
        <begin position="1"/>
        <end position="41"/>
    </location>
</feature>
<dbReference type="EMBL" id="JARKIB010000074">
    <property type="protein sequence ID" value="KAJ7748122.1"/>
    <property type="molecule type" value="Genomic_DNA"/>
</dbReference>
<keyword evidence="3" id="KW-1185">Reference proteome</keyword>
<protein>
    <submittedName>
        <fullName evidence="2">Uncharacterized protein</fullName>
    </submittedName>
</protein>
<dbReference type="AlphaFoldDB" id="A0AAD7IQ50"/>
<sequence>MPPLALDEPRRRLRLTPAPSDPTAQRKPALSVEHQPPSPSSSTAIGRYLLLEALMPVLAIRRHGHLRASTLCYNTSTPVFLLSTTIQSMIDFIQFLCDLSLESSKCNVGFNFPTAFKFQARRSSHLDIDPNKIYQAQLYSLDGFTLGLQPFRSVPTTFTLYCCDSSCFSPTDFGLIFGENYRQDREDSLAQRHLVSNLSYELKLRLGLFSTTPLTATSRCPEIIAKLATVSFKFFAFKTIVKWSNIGAKFLFNSYSSPDSTRLKILANFASNSNGPSLTDSYPAQVFISTSFKSVEAVSLQLNNLASMALSTSTRVLKYSRYYVHPSVVPSLQRFNSNPWSASFNAPKRLSPWPLEPKQTETVAVWNQVYRVNDRIQLC</sequence>
<evidence type="ECO:0000313" key="2">
    <source>
        <dbReference type="EMBL" id="KAJ7748122.1"/>
    </source>
</evidence>
<gene>
    <name evidence="2" type="ORF">B0H16DRAFT_1461797</name>
</gene>
<accession>A0AAD7IQ50</accession>
<organism evidence="2 3">
    <name type="scientific">Mycena metata</name>
    <dbReference type="NCBI Taxonomy" id="1033252"/>
    <lineage>
        <taxon>Eukaryota</taxon>
        <taxon>Fungi</taxon>
        <taxon>Dikarya</taxon>
        <taxon>Basidiomycota</taxon>
        <taxon>Agaricomycotina</taxon>
        <taxon>Agaricomycetes</taxon>
        <taxon>Agaricomycetidae</taxon>
        <taxon>Agaricales</taxon>
        <taxon>Marasmiineae</taxon>
        <taxon>Mycenaceae</taxon>
        <taxon>Mycena</taxon>
    </lineage>
</organism>
<proteinExistence type="predicted"/>
<evidence type="ECO:0000256" key="1">
    <source>
        <dbReference type="SAM" id="MobiDB-lite"/>
    </source>
</evidence>
<name>A0AAD7IQ50_9AGAR</name>
<dbReference type="Proteomes" id="UP001215598">
    <property type="component" value="Unassembled WGS sequence"/>
</dbReference>
<comment type="caution">
    <text evidence="2">The sequence shown here is derived from an EMBL/GenBank/DDBJ whole genome shotgun (WGS) entry which is preliminary data.</text>
</comment>
<evidence type="ECO:0000313" key="3">
    <source>
        <dbReference type="Proteomes" id="UP001215598"/>
    </source>
</evidence>